<comment type="subcellular location">
    <subcellularLocation>
        <location evidence="1 5">Cytoplasm</location>
    </subcellularLocation>
</comment>
<dbReference type="SMART" id="SM00988">
    <property type="entry name" value="UreE_N"/>
    <property type="match status" value="1"/>
</dbReference>
<protein>
    <recommendedName>
        <fullName evidence="5">Urease accessory protein UreE</fullName>
    </recommendedName>
</protein>
<accession>A0ABS1WUY8</accession>
<evidence type="ECO:0000256" key="3">
    <source>
        <dbReference type="ARBA" id="ARBA00022596"/>
    </source>
</evidence>
<comment type="function">
    <text evidence="5">Involved in urease metallocenter assembly. Binds nickel. Probably functions as a nickel donor during metallocenter assembly.</text>
</comment>
<evidence type="ECO:0000313" key="8">
    <source>
        <dbReference type="Proteomes" id="UP000661077"/>
    </source>
</evidence>
<sequence length="153" mass="16521">MLNITYKLPASDRPANAQLVLPFQLRNKSRLRTALASGEEVGLILERGSVLRDGDLLLADDGRIVAVVAEPETVSTVRASDPLALCRASYHLGNRHVALQIGAGWIRYQHDHVLDEMVRGLGLQVVVEQAPFEPEAGAYGAHPHAILAAHAHG</sequence>
<dbReference type="SUPFAM" id="SSF69287">
    <property type="entry name" value="Urease metallochaperone UreE, N-terminal domain"/>
    <property type="match status" value="1"/>
</dbReference>
<dbReference type="PIRSF" id="PIRSF036402">
    <property type="entry name" value="Ureas_acces_UreE"/>
    <property type="match status" value="1"/>
</dbReference>
<comment type="caution">
    <text evidence="7">The sequence shown here is derived from an EMBL/GenBank/DDBJ whole genome shotgun (WGS) entry which is preliminary data.</text>
</comment>
<dbReference type="HAMAP" id="MF_00822">
    <property type="entry name" value="UreE"/>
    <property type="match status" value="1"/>
</dbReference>
<reference evidence="7 8" key="1">
    <citation type="journal article" date="2021" name="Int. J. Syst. Evol. Microbiol.">
        <title>Steroidobacter gossypii sp. nov., isolated from soil of cotton cropping field.</title>
        <authorList>
            <person name="Huang R."/>
            <person name="Yang S."/>
            <person name="Zhen C."/>
            <person name="Liu W."/>
        </authorList>
    </citation>
    <scope>NUCLEOTIDE SEQUENCE [LARGE SCALE GENOMIC DNA]</scope>
    <source>
        <strain evidence="7 8">S1-65</strain>
    </source>
</reference>
<dbReference type="Pfam" id="PF05194">
    <property type="entry name" value="UreE_C"/>
    <property type="match status" value="1"/>
</dbReference>
<dbReference type="InterPro" id="IPR007864">
    <property type="entry name" value="UreE_C_dom"/>
</dbReference>
<dbReference type="EMBL" id="JAEVLS010000002">
    <property type="protein sequence ID" value="MBM0104782.1"/>
    <property type="molecule type" value="Genomic_DNA"/>
</dbReference>
<evidence type="ECO:0000256" key="1">
    <source>
        <dbReference type="ARBA" id="ARBA00004496"/>
    </source>
</evidence>
<dbReference type="Gene3D" id="3.30.70.790">
    <property type="entry name" value="UreE, C-terminal domain"/>
    <property type="match status" value="1"/>
</dbReference>
<evidence type="ECO:0000256" key="5">
    <source>
        <dbReference type="HAMAP-Rule" id="MF_00822"/>
    </source>
</evidence>
<dbReference type="Pfam" id="PF02814">
    <property type="entry name" value="UreE_N"/>
    <property type="match status" value="1"/>
</dbReference>
<dbReference type="NCBIfam" id="NF009751">
    <property type="entry name" value="PRK13261.1-1"/>
    <property type="match status" value="1"/>
</dbReference>
<evidence type="ECO:0000313" key="7">
    <source>
        <dbReference type="EMBL" id="MBM0104782.1"/>
    </source>
</evidence>
<keyword evidence="8" id="KW-1185">Reference proteome</keyword>
<name>A0ABS1WUY8_9GAMM</name>
<gene>
    <name evidence="5 7" type="primary">ureE</name>
    <name evidence="7" type="ORF">JM946_08485</name>
</gene>
<dbReference type="Gene3D" id="2.60.260.20">
    <property type="entry name" value="Urease metallochaperone UreE, N-terminal domain"/>
    <property type="match status" value="1"/>
</dbReference>
<organism evidence="7 8">
    <name type="scientific">Steroidobacter gossypii</name>
    <dbReference type="NCBI Taxonomy" id="2805490"/>
    <lineage>
        <taxon>Bacteria</taxon>
        <taxon>Pseudomonadati</taxon>
        <taxon>Pseudomonadota</taxon>
        <taxon>Gammaproteobacteria</taxon>
        <taxon>Steroidobacterales</taxon>
        <taxon>Steroidobacteraceae</taxon>
        <taxon>Steroidobacter</taxon>
    </lineage>
</organism>
<dbReference type="InterPro" id="IPR036118">
    <property type="entry name" value="UreE_N_sf"/>
</dbReference>
<comment type="similarity">
    <text evidence="5">Belongs to the UreE family.</text>
</comment>
<dbReference type="SUPFAM" id="SSF69737">
    <property type="entry name" value="Urease metallochaperone UreE, C-terminal domain"/>
    <property type="match status" value="1"/>
</dbReference>
<keyword evidence="2 5" id="KW-0963">Cytoplasm</keyword>
<proteinExistence type="inferred from homology"/>
<evidence type="ECO:0000259" key="6">
    <source>
        <dbReference type="SMART" id="SM00988"/>
    </source>
</evidence>
<evidence type="ECO:0000256" key="2">
    <source>
        <dbReference type="ARBA" id="ARBA00022490"/>
    </source>
</evidence>
<keyword evidence="3 5" id="KW-0533">Nickel</keyword>
<dbReference type="CDD" id="cd00571">
    <property type="entry name" value="UreE"/>
    <property type="match status" value="1"/>
</dbReference>
<dbReference type="InterPro" id="IPR004029">
    <property type="entry name" value="UreE_N"/>
</dbReference>
<evidence type="ECO:0000256" key="4">
    <source>
        <dbReference type="ARBA" id="ARBA00023186"/>
    </source>
</evidence>
<dbReference type="InterPro" id="IPR012406">
    <property type="entry name" value="UreE"/>
</dbReference>
<keyword evidence="4 5" id="KW-0143">Chaperone</keyword>
<dbReference type="RefSeq" id="WP_203166828.1">
    <property type="nucleotide sequence ID" value="NZ_JAEVLS010000002.1"/>
</dbReference>
<feature type="domain" description="UreE urease accessory N-terminal" evidence="6">
    <location>
        <begin position="1"/>
        <end position="65"/>
    </location>
</feature>
<dbReference type="Proteomes" id="UP000661077">
    <property type="component" value="Unassembled WGS sequence"/>
</dbReference>